<reference evidence="2 3" key="1">
    <citation type="submission" date="2022-11" db="EMBL/GenBank/DDBJ databases">
        <title>Study of microbial diversity in lake waters.</title>
        <authorList>
            <person name="Zhang J."/>
        </authorList>
    </citation>
    <scope>NUCLEOTIDE SEQUENCE [LARGE SCALE GENOMIC DNA]</scope>
    <source>
        <strain evidence="2 3">DT12</strain>
    </source>
</reference>
<dbReference type="InterPro" id="IPR011009">
    <property type="entry name" value="Kinase-like_dom_sf"/>
</dbReference>
<gene>
    <name evidence="2" type="ORF">OS242_14470</name>
</gene>
<evidence type="ECO:0000313" key="3">
    <source>
        <dbReference type="Proteomes" id="UP001208017"/>
    </source>
</evidence>
<dbReference type="PANTHER" id="PTHR21310">
    <property type="entry name" value="AMINOGLYCOSIDE PHOSPHOTRANSFERASE-RELATED-RELATED"/>
    <property type="match status" value="1"/>
</dbReference>
<comment type="caution">
    <text evidence="2">The sequence shown here is derived from an EMBL/GenBank/DDBJ whole genome shotgun (WGS) entry which is preliminary data.</text>
</comment>
<protein>
    <submittedName>
        <fullName evidence="2">Aminoglycoside phosphotransferase family protein</fullName>
    </submittedName>
</protein>
<sequence length="314" mass="35791">MTTGLCKALERLGWTLTSCQEIVGGYAAQLYRVEASDGQGEPIRAVYKRFAPGRDQEVALYERVVPWLPQGAPALYAVVEEPEERGMLIEAAGEVLKAHFQGADREGQRLVLAKAASLLAEMHVSLEERGAVWLREGRTTEYPFHSSEAWAAEALQELAGHVEAKTLQEVRGIAEAFYPRLREWITGRWTFTHGDPHLENILLDRGQLRLIDWEYASLGLPQRDVAILLQDVLDDELHAFVLETYRQELERRGWSLDIASFRRGFSASLLDNTIMMLGWEIGKYKNGYLRKDEIDHIVETKLRWIRACWLSLQA</sequence>
<dbReference type="PANTHER" id="PTHR21310:SF40">
    <property type="entry name" value="AMINOGLYCOSIDE PHOSPHOTRANSFERASE DOMAIN-CONTAINING PROTEIN-RELATED"/>
    <property type="match status" value="1"/>
</dbReference>
<name>A0ABT3X2N3_9BACL</name>
<evidence type="ECO:0000259" key="1">
    <source>
        <dbReference type="Pfam" id="PF01636"/>
    </source>
</evidence>
<keyword evidence="3" id="KW-1185">Reference proteome</keyword>
<dbReference type="InterPro" id="IPR002575">
    <property type="entry name" value="Aminoglycoside_PTrfase"/>
</dbReference>
<dbReference type="InterPro" id="IPR051678">
    <property type="entry name" value="AGP_Transferase"/>
</dbReference>
<proteinExistence type="predicted"/>
<dbReference type="SUPFAM" id="SSF56112">
    <property type="entry name" value="Protein kinase-like (PK-like)"/>
    <property type="match status" value="1"/>
</dbReference>
<dbReference type="RefSeq" id="WP_267152402.1">
    <property type="nucleotide sequence ID" value="NZ_JAPMLT010000009.1"/>
</dbReference>
<dbReference type="Proteomes" id="UP001208017">
    <property type="component" value="Unassembled WGS sequence"/>
</dbReference>
<organism evidence="2 3">
    <name type="scientific">Tumebacillus lacus</name>
    <dbReference type="NCBI Taxonomy" id="2995335"/>
    <lineage>
        <taxon>Bacteria</taxon>
        <taxon>Bacillati</taxon>
        <taxon>Bacillota</taxon>
        <taxon>Bacilli</taxon>
        <taxon>Bacillales</taxon>
        <taxon>Alicyclobacillaceae</taxon>
        <taxon>Tumebacillus</taxon>
    </lineage>
</organism>
<evidence type="ECO:0000313" key="2">
    <source>
        <dbReference type="EMBL" id="MCX7571153.1"/>
    </source>
</evidence>
<dbReference type="Pfam" id="PF01636">
    <property type="entry name" value="APH"/>
    <property type="match status" value="1"/>
</dbReference>
<feature type="domain" description="Aminoglycoside phosphotransferase" evidence="1">
    <location>
        <begin position="19"/>
        <end position="254"/>
    </location>
</feature>
<dbReference type="EMBL" id="JAPMLT010000009">
    <property type="protein sequence ID" value="MCX7571153.1"/>
    <property type="molecule type" value="Genomic_DNA"/>
</dbReference>
<dbReference type="Gene3D" id="3.90.1200.10">
    <property type="match status" value="1"/>
</dbReference>
<accession>A0ABT3X2N3</accession>